<evidence type="ECO:0000259" key="6">
    <source>
        <dbReference type="Pfam" id="PF07980"/>
    </source>
</evidence>
<proteinExistence type="inferred from homology"/>
<dbReference type="Pfam" id="PF14322">
    <property type="entry name" value="SusD-like_3"/>
    <property type="match status" value="1"/>
</dbReference>
<evidence type="ECO:0000256" key="4">
    <source>
        <dbReference type="ARBA" id="ARBA00023136"/>
    </source>
</evidence>
<evidence type="ECO:0000256" key="3">
    <source>
        <dbReference type="ARBA" id="ARBA00022729"/>
    </source>
</evidence>
<evidence type="ECO:0000259" key="7">
    <source>
        <dbReference type="Pfam" id="PF14322"/>
    </source>
</evidence>
<protein>
    <submittedName>
        <fullName evidence="8">RagB/SusD family nutrient uptake outer membrane protein</fullName>
    </submittedName>
</protein>
<comment type="subcellular location">
    <subcellularLocation>
        <location evidence="1">Cell outer membrane</location>
    </subcellularLocation>
</comment>
<dbReference type="EMBL" id="BAABHC010000029">
    <property type="protein sequence ID" value="GAA4442479.1"/>
    <property type="molecule type" value="Genomic_DNA"/>
</dbReference>
<organism evidence="8 9">
    <name type="scientific">Pontibacter saemangeumensis</name>
    <dbReference type="NCBI Taxonomy" id="1084525"/>
    <lineage>
        <taxon>Bacteria</taxon>
        <taxon>Pseudomonadati</taxon>
        <taxon>Bacteroidota</taxon>
        <taxon>Cytophagia</taxon>
        <taxon>Cytophagales</taxon>
        <taxon>Hymenobacteraceae</taxon>
        <taxon>Pontibacter</taxon>
    </lineage>
</organism>
<dbReference type="InterPro" id="IPR033985">
    <property type="entry name" value="SusD-like_N"/>
</dbReference>
<evidence type="ECO:0000313" key="9">
    <source>
        <dbReference type="Proteomes" id="UP001500552"/>
    </source>
</evidence>
<dbReference type="RefSeq" id="WP_345162093.1">
    <property type="nucleotide sequence ID" value="NZ_BAABHC010000029.1"/>
</dbReference>
<keyword evidence="4" id="KW-0472">Membrane</keyword>
<gene>
    <name evidence="8" type="ORF">GCM10023188_42220</name>
</gene>
<keyword evidence="5" id="KW-0998">Cell outer membrane</keyword>
<accession>A0ABP8M4G6</accession>
<dbReference type="InterPro" id="IPR011990">
    <property type="entry name" value="TPR-like_helical_dom_sf"/>
</dbReference>
<dbReference type="PROSITE" id="PS51257">
    <property type="entry name" value="PROKAR_LIPOPROTEIN"/>
    <property type="match status" value="1"/>
</dbReference>
<keyword evidence="9" id="KW-1185">Reference proteome</keyword>
<evidence type="ECO:0000256" key="2">
    <source>
        <dbReference type="ARBA" id="ARBA00006275"/>
    </source>
</evidence>
<name>A0ABP8M4G6_9BACT</name>
<comment type="caution">
    <text evidence="8">The sequence shown here is derived from an EMBL/GenBank/DDBJ whole genome shotgun (WGS) entry which is preliminary data.</text>
</comment>
<dbReference type="Proteomes" id="UP001500552">
    <property type="component" value="Unassembled WGS sequence"/>
</dbReference>
<dbReference type="Pfam" id="PF07980">
    <property type="entry name" value="SusD_RagB"/>
    <property type="match status" value="1"/>
</dbReference>
<evidence type="ECO:0000256" key="1">
    <source>
        <dbReference type="ARBA" id="ARBA00004442"/>
    </source>
</evidence>
<comment type="similarity">
    <text evidence="2">Belongs to the SusD family.</text>
</comment>
<dbReference type="SUPFAM" id="SSF48452">
    <property type="entry name" value="TPR-like"/>
    <property type="match status" value="1"/>
</dbReference>
<evidence type="ECO:0000313" key="8">
    <source>
        <dbReference type="EMBL" id="GAA4442479.1"/>
    </source>
</evidence>
<dbReference type="InterPro" id="IPR012944">
    <property type="entry name" value="SusD_RagB_dom"/>
</dbReference>
<evidence type="ECO:0000256" key="5">
    <source>
        <dbReference type="ARBA" id="ARBA00023237"/>
    </source>
</evidence>
<dbReference type="Gene3D" id="1.25.40.390">
    <property type="match status" value="1"/>
</dbReference>
<reference evidence="9" key="1">
    <citation type="journal article" date="2019" name="Int. J. Syst. Evol. Microbiol.">
        <title>The Global Catalogue of Microorganisms (GCM) 10K type strain sequencing project: providing services to taxonomists for standard genome sequencing and annotation.</title>
        <authorList>
            <consortium name="The Broad Institute Genomics Platform"/>
            <consortium name="The Broad Institute Genome Sequencing Center for Infectious Disease"/>
            <person name="Wu L."/>
            <person name="Ma J."/>
        </authorList>
    </citation>
    <scope>NUCLEOTIDE SEQUENCE [LARGE SCALE GENOMIC DNA]</scope>
    <source>
        <strain evidence="9">JCM 17926</strain>
    </source>
</reference>
<feature type="domain" description="SusD-like N-terminal" evidence="7">
    <location>
        <begin position="27"/>
        <end position="224"/>
    </location>
</feature>
<feature type="domain" description="RagB/SusD" evidence="6">
    <location>
        <begin position="322"/>
        <end position="618"/>
    </location>
</feature>
<keyword evidence="3" id="KW-0732">Signal</keyword>
<sequence length="620" mass="70327">MKRINKLKSLSLGVVTAMVLMTGCKDDFLDTQPLTSVPSDLVWTDAALAEAFVTDLYTGLGNGGFDEQMQASLTDEAIFTHPGRGINVITEARSNPADPGWINYTLNWPNMYSRIRATNLAITNLAEPQFDNPALVERLRGEALFMRAYLYHQLLRYYGGVPIVDSPYELGADSYTIPRGTFEETVEFIVKDAEEAAQLLEGKPLVKGRASQAAAMALESRVLLYAASDLHDIPTAKAKSAVIAAYPNPELIGYVNGDQTERWRRAQAAAKDVLDLSGYGFELNLTEPVSPEMGYQNYVDVSLFRGGGEQDMIFGRYFIQAKNETGGRVGLFNGPNGYRNWAGNTPIQELVDDYEMMDGTEFSWDNPEHAANPYENRDPRFEATILHDASDWKPRFTTTADPANEIQTGQYEVMDGGQKATHFGLDTRQSSIEDWNGTRTGYYMRRFVDPNPNLVDMNMWQQVPWAFFRYTEAVLNYVEASIELGEDAVAQEWLNKVRFRAGMPAVTAGGAELMEKYRNERRIEMAYEEQRYHDVRRWMIAAEEFGQQPHIIDIKGTLKPGKTVSQYQYNPENYNYTYKVIELGEGIENRAWDDKMFYLPIHRDEMNRNEELVQNPGYTE</sequence>